<dbReference type="HOGENOM" id="CLU_036918_1_0_1"/>
<dbReference type="STRING" id="692275.N1QGI2"/>
<feature type="transmembrane region" description="Helical" evidence="6">
    <location>
        <begin position="54"/>
        <end position="72"/>
    </location>
</feature>
<evidence type="ECO:0000256" key="5">
    <source>
        <dbReference type="ARBA" id="ARBA00023136"/>
    </source>
</evidence>
<keyword evidence="4 6" id="KW-1133">Transmembrane helix</keyword>
<sequence length="316" mass="33161">MDFVQDFAREHVAQISATIALVTYAVSRNKLTPAGVLSGVVVAIIHMLHPWQAFFWLLMVFFLLGTLVTKIGHSQKSHLTQSATGGTGGEGARSAIQVFANSGWASLLIALHTYLLSSKTSPFISSLIPNLTPGPYFPTLEGLLPIGIIAQYAAVAADTFSSELGILSKSSPFLITAPWETVPPGTNGGVTIDGFRYGGLGSSLLVLTAHVALRKFPPHLENIPPQVSVVLIASGVAGTVLDSLLGAWCQVTVKDRGTGKVVEGAGGARVQVMPGGTRVQMGKDWLTNNGVNFVMAALSSLLAMGVAGMLELELEL</sequence>
<evidence type="ECO:0000256" key="4">
    <source>
        <dbReference type="ARBA" id="ARBA00022989"/>
    </source>
</evidence>
<keyword evidence="8" id="KW-1185">Reference proteome</keyword>
<dbReference type="GeneID" id="27904053"/>
<keyword evidence="5 6" id="KW-0472">Membrane</keyword>
<dbReference type="eggNOG" id="KOG4491">
    <property type="taxonomic scope" value="Eukaryota"/>
</dbReference>
<dbReference type="OMA" id="MSSFACC"/>
<evidence type="ECO:0000256" key="3">
    <source>
        <dbReference type="ARBA" id="ARBA00022692"/>
    </source>
</evidence>
<proteinExistence type="inferred from homology"/>
<comment type="similarity">
    <text evidence="2">Belongs to the TMEM19 family.</text>
</comment>
<reference evidence="7 8" key="1">
    <citation type="journal article" date="2012" name="PLoS Pathog.">
        <title>Diverse lifestyles and strategies of plant pathogenesis encoded in the genomes of eighteen Dothideomycetes fungi.</title>
        <authorList>
            <person name="Ohm R.A."/>
            <person name="Feau N."/>
            <person name="Henrissat B."/>
            <person name="Schoch C.L."/>
            <person name="Horwitz B.A."/>
            <person name="Barry K.W."/>
            <person name="Condon B.J."/>
            <person name="Copeland A.C."/>
            <person name="Dhillon B."/>
            <person name="Glaser F."/>
            <person name="Hesse C.N."/>
            <person name="Kosti I."/>
            <person name="LaButti K."/>
            <person name="Lindquist E.A."/>
            <person name="Lucas S."/>
            <person name="Salamov A.A."/>
            <person name="Bradshaw R.E."/>
            <person name="Ciuffetti L."/>
            <person name="Hamelin R.C."/>
            <person name="Kema G.H.J."/>
            <person name="Lawrence C."/>
            <person name="Scott J.A."/>
            <person name="Spatafora J.W."/>
            <person name="Turgeon B.G."/>
            <person name="de Wit P.J.G.M."/>
            <person name="Zhong S."/>
            <person name="Goodwin S.B."/>
            <person name="Grigoriev I.V."/>
        </authorList>
    </citation>
    <scope>NUCLEOTIDE SEQUENCE [LARGE SCALE GENOMIC DNA]</scope>
    <source>
        <strain evidence="7 8">SO2202</strain>
    </source>
</reference>
<dbReference type="PANTHER" id="PTHR13353">
    <property type="entry name" value="TRANSMEMBRANE PROTEIN 19"/>
    <property type="match status" value="1"/>
</dbReference>
<dbReference type="OrthoDB" id="15001at2759"/>
<dbReference type="PANTHER" id="PTHR13353:SF5">
    <property type="entry name" value="TRANSMEMBRANE PROTEIN 19"/>
    <property type="match status" value="1"/>
</dbReference>
<dbReference type="RefSeq" id="XP_016757774.1">
    <property type="nucleotide sequence ID" value="XM_016906916.1"/>
</dbReference>
<dbReference type="GO" id="GO:0016020">
    <property type="term" value="C:membrane"/>
    <property type="evidence" value="ECO:0007669"/>
    <property type="project" value="UniProtKB-SubCell"/>
</dbReference>
<evidence type="ECO:0000313" key="7">
    <source>
        <dbReference type="EMBL" id="EMF09653.1"/>
    </source>
</evidence>
<name>N1QGI2_SPHMS</name>
<evidence type="ECO:0008006" key="9">
    <source>
        <dbReference type="Google" id="ProtNLM"/>
    </source>
</evidence>
<organism evidence="7 8">
    <name type="scientific">Sphaerulina musiva (strain SO2202)</name>
    <name type="common">Poplar stem canker fungus</name>
    <name type="synonym">Septoria musiva</name>
    <dbReference type="NCBI Taxonomy" id="692275"/>
    <lineage>
        <taxon>Eukaryota</taxon>
        <taxon>Fungi</taxon>
        <taxon>Dikarya</taxon>
        <taxon>Ascomycota</taxon>
        <taxon>Pezizomycotina</taxon>
        <taxon>Dothideomycetes</taxon>
        <taxon>Dothideomycetidae</taxon>
        <taxon>Mycosphaerellales</taxon>
        <taxon>Mycosphaerellaceae</taxon>
        <taxon>Sphaerulina</taxon>
    </lineage>
</organism>
<accession>N1QGI2</accession>
<dbReference type="InterPro" id="IPR002794">
    <property type="entry name" value="DUF92_TMEM19"/>
</dbReference>
<gene>
    <name evidence="7" type="ORF">SEPMUDRAFT_151595</name>
</gene>
<dbReference type="Pfam" id="PF01940">
    <property type="entry name" value="DUF92"/>
    <property type="match status" value="1"/>
</dbReference>
<comment type="subcellular location">
    <subcellularLocation>
        <location evidence="1">Membrane</location>
        <topology evidence="1">Multi-pass membrane protein</topology>
    </subcellularLocation>
</comment>
<keyword evidence="3 6" id="KW-0812">Transmembrane</keyword>
<dbReference type="AlphaFoldDB" id="N1QGI2"/>
<evidence type="ECO:0000313" key="8">
    <source>
        <dbReference type="Proteomes" id="UP000016931"/>
    </source>
</evidence>
<evidence type="ECO:0000256" key="1">
    <source>
        <dbReference type="ARBA" id="ARBA00004141"/>
    </source>
</evidence>
<evidence type="ECO:0000256" key="6">
    <source>
        <dbReference type="SAM" id="Phobius"/>
    </source>
</evidence>
<feature type="transmembrane region" description="Helical" evidence="6">
    <location>
        <begin position="31"/>
        <end position="48"/>
    </location>
</feature>
<evidence type="ECO:0000256" key="2">
    <source>
        <dbReference type="ARBA" id="ARBA00009012"/>
    </source>
</evidence>
<feature type="transmembrane region" description="Helical" evidence="6">
    <location>
        <begin position="290"/>
        <end position="310"/>
    </location>
</feature>
<dbReference type="EMBL" id="KB456269">
    <property type="protein sequence ID" value="EMF09653.1"/>
    <property type="molecule type" value="Genomic_DNA"/>
</dbReference>
<dbReference type="Proteomes" id="UP000016931">
    <property type="component" value="Unassembled WGS sequence"/>
</dbReference>
<protein>
    <recommendedName>
        <fullName evidence="9">DUF92-domain-containing protein</fullName>
    </recommendedName>
</protein>